<reference evidence="1" key="1">
    <citation type="submission" date="2023-03" db="EMBL/GenBank/DDBJ databases">
        <title>Massive genome expansion in bonnet fungi (Mycena s.s.) driven by repeated elements and novel gene families across ecological guilds.</title>
        <authorList>
            <consortium name="Lawrence Berkeley National Laboratory"/>
            <person name="Harder C.B."/>
            <person name="Miyauchi S."/>
            <person name="Viragh M."/>
            <person name="Kuo A."/>
            <person name="Thoen E."/>
            <person name="Andreopoulos B."/>
            <person name="Lu D."/>
            <person name="Skrede I."/>
            <person name="Drula E."/>
            <person name="Henrissat B."/>
            <person name="Morin E."/>
            <person name="Kohler A."/>
            <person name="Barry K."/>
            <person name="LaButti K."/>
            <person name="Morin E."/>
            <person name="Salamov A."/>
            <person name="Lipzen A."/>
            <person name="Mereny Z."/>
            <person name="Hegedus B."/>
            <person name="Baldrian P."/>
            <person name="Stursova M."/>
            <person name="Weitz H."/>
            <person name="Taylor A."/>
            <person name="Grigoriev I.V."/>
            <person name="Nagy L.G."/>
            <person name="Martin F."/>
            <person name="Kauserud H."/>
        </authorList>
    </citation>
    <scope>NUCLEOTIDE SEQUENCE</scope>
    <source>
        <strain evidence="1">CBHHK067</strain>
    </source>
</reference>
<proteinExistence type="predicted"/>
<gene>
    <name evidence="1" type="ORF">B0H17DRAFT_1128206</name>
</gene>
<name>A0AAD7GPK5_MYCRO</name>
<evidence type="ECO:0000313" key="2">
    <source>
        <dbReference type="Proteomes" id="UP001221757"/>
    </source>
</evidence>
<accession>A0AAD7GPK5</accession>
<evidence type="ECO:0000313" key="1">
    <source>
        <dbReference type="EMBL" id="KAJ7701407.1"/>
    </source>
</evidence>
<dbReference type="AlphaFoldDB" id="A0AAD7GPK5"/>
<protein>
    <submittedName>
        <fullName evidence="1">Uncharacterized protein</fullName>
    </submittedName>
</protein>
<dbReference type="EMBL" id="JARKIE010000017">
    <property type="protein sequence ID" value="KAJ7701407.1"/>
    <property type="molecule type" value="Genomic_DNA"/>
</dbReference>
<dbReference type="Proteomes" id="UP001221757">
    <property type="component" value="Unassembled WGS sequence"/>
</dbReference>
<keyword evidence="2" id="KW-1185">Reference proteome</keyword>
<sequence length="183" mass="20205">MAVAIMQLRRPITNQAEGQLNMTSSNMLPAVTESSKMNETYKGAQAHGTDGMLKQKRLTPGSKPVTPSKAALPELLGKQKHTILSVASLIDVSIPRQRPQLRGGERLSISREFLSPPSDRIRPSIASKYEPNYQVRLAKFLQQKSTHHTWFEGGNNTGMSDAASIVPWSRRVRASGLESQWGI</sequence>
<organism evidence="1 2">
    <name type="scientific">Mycena rosella</name>
    <name type="common">Pink bonnet</name>
    <name type="synonym">Agaricus rosellus</name>
    <dbReference type="NCBI Taxonomy" id="1033263"/>
    <lineage>
        <taxon>Eukaryota</taxon>
        <taxon>Fungi</taxon>
        <taxon>Dikarya</taxon>
        <taxon>Basidiomycota</taxon>
        <taxon>Agaricomycotina</taxon>
        <taxon>Agaricomycetes</taxon>
        <taxon>Agaricomycetidae</taxon>
        <taxon>Agaricales</taxon>
        <taxon>Marasmiineae</taxon>
        <taxon>Mycenaceae</taxon>
        <taxon>Mycena</taxon>
    </lineage>
</organism>
<comment type="caution">
    <text evidence="1">The sequence shown here is derived from an EMBL/GenBank/DDBJ whole genome shotgun (WGS) entry which is preliminary data.</text>
</comment>